<name>A0A0C3DIL6_9AGAM</name>
<organism evidence="1 2">
    <name type="scientific">Scleroderma citrinum Foug A</name>
    <dbReference type="NCBI Taxonomy" id="1036808"/>
    <lineage>
        <taxon>Eukaryota</taxon>
        <taxon>Fungi</taxon>
        <taxon>Dikarya</taxon>
        <taxon>Basidiomycota</taxon>
        <taxon>Agaricomycotina</taxon>
        <taxon>Agaricomycetes</taxon>
        <taxon>Agaricomycetidae</taxon>
        <taxon>Boletales</taxon>
        <taxon>Sclerodermatineae</taxon>
        <taxon>Sclerodermataceae</taxon>
        <taxon>Scleroderma</taxon>
    </lineage>
</organism>
<dbReference type="EMBL" id="KN822061">
    <property type="protein sequence ID" value="KIM60540.1"/>
    <property type="molecule type" value="Genomic_DNA"/>
</dbReference>
<accession>A0A0C3DIL6</accession>
<dbReference type="AlphaFoldDB" id="A0A0C3DIL6"/>
<dbReference type="Proteomes" id="UP000053989">
    <property type="component" value="Unassembled WGS sequence"/>
</dbReference>
<evidence type="ECO:0000313" key="1">
    <source>
        <dbReference type="EMBL" id="KIM60540.1"/>
    </source>
</evidence>
<dbReference type="HOGENOM" id="CLU_2543945_0_0_1"/>
<protein>
    <submittedName>
        <fullName evidence="1">Uncharacterized protein</fullName>
    </submittedName>
</protein>
<sequence length="83" mass="9311">MKSGKRCSESYSRYINKHGFSNIFPSVLVSKGRVPEDHDFYCPHAYDTMNGNPFAIGSRAWEPDVFAAHHIGHEVAAMLTVIL</sequence>
<evidence type="ECO:0000313" key="2">
    <source>
        <dbReference type="Proteomes" id="UP000053989"/>
    </source>
</evidence>
<reference evidence="2" key="2">
    <citation type="submission" date="2015-01" db="EMBL/GenBank/DDBJ databases">
        <title>Evolutionary Origins and Diversification of the Mycorrhizal Mutualists.</title>
        <authorList>
            <consortium name="DOE Joint Genome Institute"/>
            <consortium name="Mycorrhizal Genomics Consortium"/>
            <person name="Kohler A."/>
            <person name="Kuo A."/>
            <person name="Nagy L.G."/>
            <person name="Floudas D."/>
            <person name="Copeland A."/>
            <person name="Barry K.W."/>
            <person name="Cichocki N."/>
            <person name="Veneault-Fourrey C."/>
            <person name="LaButti K."/>
            <person name="Lindquist E.A."/>
            <person name="Lipzen A."/>
            <person name="Lundell T."/>
            <person name="Morin E."/>
            <person name="Murat C."/>
            <person name="Riley R."/>
            <person name="Ohm R."/>
            <person name="Sun H."/>
            <person name="Tunlid A."/>
            <person name="Henrissat B."/>
            <person name="Grigoriev I.V."/>
            <person name="Hibbett D.S."/>
            <person name="Martin F."/>
        </authorList>
    </citation>
    <scope>NUCLEOTIDE SEQUENCE [LARGE SCALE GENOMIC DNA]</scope>
    <source>
        <strain evidence="2">Foug A</strain>
    </source>
</reference>
<proteinExistence type="predicted"/>
<dbReference type="InParanoid" id="A0A0C3DIL6"/>
<keyword evidence="2" id="KW-1185">Reference proteome</keyword>
<reference evidence="1 2" key="1">
    <citation type="submission" date="2014-04" db="EMBL/GenBank/DDBJ databases">
        <authorList>
            <consortium name="DOE Joint Genome Institute"/>
            <person name="Kuo A."/>
            <person name="Kohler A."/>
            <person name="Nagy L.G."/>
            <person name="Floudas D."/>
            <person name="Copeland A."/>
            <person name="Barry K.W."/>
            <person name="Cichocki N."/>
            <person name="Veneault-Fourrey C."/>
            <person name="LaButti K."/>
            <person name="Lindquist E.A."/>
            <person name="Lipzen A."/>
            <person name="Lundell T."/>
            <person name="Morin E."/>
            <person name="Murat C."/>
            <person name="Sun H."/>
            <person name="Tunlid A."/>
            <person name="Henrissat B."/>
            <person name="Grigoriev I.V."/>
            <person name="Hibbett D.S."/>
            <person name="Martin F."/>
            <person name="Nordberg H.P."/>
            <person name="Cantor M.N."/>
            <person name="Hua S.X."/>
        </authorList>
    </citation>
    <scope>NUCLEOTIDE SEQUENCE [LARGE SCALE GENOMIC DNA]</scope>
    <source>
        <strain evidence="1 2">Foug A</strain>
    </source>
</reference>
<gene>
    <name evidence="1" type="ORF">SCLCIDRAFT_1183673</name>
</gene>